<organism evidence="1 2">
    <name type="scientific">Rhizopus stolonifer</name>
    <name type="common">Rhizopus nigricans</name>
    <dbReference type="NCBI Taxonomy" id="4846"/>
    <lineage>
        <taxon>Eukaryota</taxon>
        <taxon>Fungi</taxon>
        <taxon>Fungi incertae sedis</taxon>
        <taxon>Mucoromycota</taxon>
        <taxon>Mucoromycotina</taxon>
        <taxon>Mucoromycetes</taxon>
        <taxon>Mucorales</taxon>
        <taxon>Mucorineae</taxon>
        <taxon>Rhizopodaceae</taxon>
        <taxon>Rhizopus</taxon>
    </lineage>
</organism>
<name>A0A367KP81_RHIST</name>
<evidence type="ECO:0000313" key="1">
    <source>
        <dbReference type="EMBL" id="RCI04045.1"/>
    </source>
</evidence>
<proteinExistence type="predicted"/>
<comment type="caution">
    <text evidence="1">The sequence shown here is derived from an EMBL/GenBank/DDBJ whole genome shotgun (WGS) entry which is preliminary data.</text>
</comment>
<sequence>MAIPLLNKRGTGVHLDVQSESDFCSYLPPKQGQLVAATEEDASPFCTVAKDYAAAFPLGFIQSAHFLRTKDFFQVTGKIDHTKYNLISTDGGGQYDHKDLPHGTCNGLKYFVNLVEPDSNVFCIRCCQKKKDCNTGISTQGCRRIVP</sequence>
<dbReference type="Proteomes" id="UP000253551">
    <property type="component" value="Unassembled WGS sequence"/>
</dbReference>
<keyword evidence="2" id="KW-1185">Reference proteome</keyword>
<dbReference type="AlphaFoldDB" id="A0A367KP81"/>
<evidence type="ECO:0000313" key="2">
    <source>
        <dbReference type="Proteomes" id="UP000253551"/>
    </source>
</evidence>
<feature type="non-terminal residue" evidence="1">
    <location>
        <position position="147"/>
    </location>
</feature>
<dbReference type="STRING" id="4846.A0A367KP81"/>
<accession>A0A367KP81</accession>
<dbReference type="OrthoDB" id="3044029at2759"/>
<dbReference type="EMBL" id="PJQM01000806">
    <property type="protein sequence ID" value="RCI04045.1"/>
    <property type="molecule type" value="Genomic_DNA"/>
</dbReference>
<gene>
    <name evidence="1" type="ORF">CU098_000119</name>
</gene>
<reference evidence="1 2" key="1">
    <citation type="journal article" date="2018" name="G3 (Bethesda)">
        <title>Phylogenetic and Phylogenomic Definition of Rhizopus Species.</title>
        <authorList>
            <person name="Gryganskyi A.P."/>
            <person name="Golan J."/>
            <person name="Dolatabadi S."/>
            <person name="Mondo S."/>
            <person name="Robb S."/>
            <person name="Idnurm A."/>
            <person name="Muszewska A."/>
            <person name="Steczkiewicz K."/>
            <person name="Masonjones S."/>
            <person name="Liao H.L."/>
            <person name="Gajdeczka M.T."/>
            <person name="Anike F."/>
            <person name="Vuek A."/>
            <person name="Anishchenko I.M."/>
            <person name="Voigt K."/>
            <person name="de Hoog G.S."/>
            <person name="Smith M.E."/>
            <person name="Heitman J."/>
            <person name="Vilgalys R."/>
            <person name="Stajich J.E."/>
        </authorList>
    </citation>
    <scope>NUCLEOTIDE SEQUENCE [LARGE SCALE GENOMIC DNA]</scope>
    <source>
        <strain evidence="1 2">LSU 92-RS-03</strain>
    </source>
</reference>
<protein>
    <submittedName>
        <fullName evidence="1">Uncharacterized protein</fullName>
    </submittedName>
</protein>